<dbReference type="InterPro" id="IPR036365">
    <property type="entry name" value="PGBD-like_sf"/>
</dbReference>
<dbReference type="InterPro" id="IPR036366">
    <property type="entry name" value="PGBDSf"/>
</dbReference>
<dbReference type="Pfam" id="PF01471">
    <property type="entry name" value="PG_binding_1"/>
    <property type="match status" value="1"/>
</dbReference>
<dbReference type="Gene3D" id="1.10.101.10">
    <property type="entry name" value="PGBD-like superfamily/PGBD"/>
    <property type="match status" value="1"/>
</dbReference>
<proteinExistence type="predicted"/>
<gene>
    <name evidence="2" type="ORF">UFOPK1889_00712</name>
</gene>
<accession>A0A6J6HYS6</accession>
<name>A0A6J6HYS6_9ZZZZ</name>
<organism evidence="2">
    <name type="scientific">freshwater metagenome</name>
    <dbReference type="NCBI Taxonomy" id="449393"/>
    <lineage>
        <taxon>unclassified sequences</taxon>
        <taxon>metagenomes</taxon>
        <taxon>ecological metagenomes</taxon>
    </lineage>
</organism>
<dbReference type="EMBL" id="CAEZUZ010000105">
    <property type="protein sequence ID" value="CAB4618430.1"/>
    <property type="molecule type" value="Genomic_DNA"/>
</dbReference>
<feature type="domain" description="Peptidoglycan binding-like" evidence="1">
    <location>
        <begin position="44"/>
        <end position="100"/>
    </location>
</feature>
<evidence type="ECO:0000313" key="2">
    <source>
        <dbReference type="EMBL" id="CAB4618430.1"/>
    </source>
</evidence>
<dbReference type="SUPFAM" id="SSF47090">
    <property type="entry name" value="PGBD-like"/>
    <property type="match status" value="1"/>
</dbReference>
<evidence type="ECO:0000259" key="1">
    <source>
        <dbReference type="Pfam" id="PF01471"/>
    </source>
</evidence>
<dbReference type="AlphaFoldDB" id="A0A6J6HYS6"/>
<sequence>MVSFQDVYGLDVSGECDEQTWSALIEASWKLGERLLYVRTQNIRGDDVAELQSQLNRLGFNCDRVDGIYGPRTAAAVSEFQRNLGIKEDGISTPEFIDVLIRMGLQSGAGPGVAVVRESMQLGTSTAHTNARLAIGFFAGGAPLAQAILRRCRETYPLTTSVDADASVQANAANSFDADAYIGCEMTDDIGCIISYYEVPTFVSAGGRNLALRIAAAISDRVPELAVHTQGVRHQVLRETRMPAVMCSMAPASVVSLKTSALSSAIHDAFGAWRDNPSLQL</sequence>
<reference evidence="2" key="1">
    <citation type="submission" date="2020-05" db="EMBL/GenBank/DDBJ databases">
        <authorList>
            <person name="Chiriac C."/>
            <person name="Salcher M."/>
            <person name="Ghai R."/>
            <person name="Kavagutti S V."/>
        </authorList>
    </citation>
    <scope>NUCLEOTIDE SEQUENCE</scope>
</reference>
<protein>
    <submittedName>
        <fullName evidence="2">Unannotated protein</fullName>
    </submittedName>
</protein>
<dbReference type="InterPro" id="IPR002477">
    <property type="entry name" value="Peptidoglycan-bd-like"/>
</dbReference>